<keyword evidence="3" id="KW-1185">Reference proteome</keyword>
<feature type="region of interest" description="Disordered" evidence="1">
    <location>
        <begin position="47"/>
        <end position="66"/>
    </location>
</feature>
<feature type="compositionally biased region" description="Pro residues" evidence="1">
    <location>
        <begin position="18"/>
        <end position="30"/>
    </location>
</feature>
<feature type="region of interest" description="Disordered" evidence="1">
    <location>
        <begin position="1"/>
        <end position="31"/>
    </location>
</feature>
<protein>
    <submittedName>
        <fullName evidence="2">Uncharacterized protein</fullName>
    </submittedName>
</protein>
<evidence type="ECO:0000313" key="3">
    <source>
        <dbReference type="Proteomes" id="UP000007305"/>
    </source>
</evidence>
<evidence type="ECO:0000313" key="2">
    <source>
        <dbReference type="EnsemblPlants" id="Zm00001eb229910_P001"/>
    </source>
</evidence>
<dbReference type="Gramene" id="Zm00001eb229910_T001">
    <property type="protein sequence ID" value="Zm00001eb229910_P001"/>
    <property type="gene ID" value="Zm00001eb229910"/>
</dbReference>
<reference evidence="2" key="3">
    <citation type="submission" date="2021-05" db="UniProtKB">
        <authorList>
            <consortium name="EnsemblPlants"/>
        </authorList>
    </citation>
    <scope>IDENTIFICATION</scope>
    <source>
        <strain evidence="2">cv. B73</strain>
    </source>
</reference>
<name>A0A804PDP1_MAIZE</name>
<dbReference type="EnsemblPlants" id="Zm00001eb229910_T001">
    <property type="protein sequence ID" value="Zm00001eb229910_P001"/>
    <property type="gene ID" value="Zm00001eb229910"/>
</dbReference>
<evidence type="ECO:0000256" key="1">
    <source>
        <dbReference type="SAM" id="MobiDB-lite"/>
    </source>
</evidence>
<dbReference type="InParanoid" id="A0A804PDP1"/>
<accession>A0A804PDP1</accession>
<dbReference type="AlphaFoldDB" id="A0A804PDP1"/>
<proteinExistence type="predicted"/>
<dbReference type="Proteomes" id="UP000007305">
    <property type="component" value="Chromosome 5"/>
</dbReference>
<sequence length="106" mass="11403">MQSKQPIDGRTGRAAPSLPLPPSPPLPIDLPPGHVQQLGAVDLAELAAEDAAGDEAAPPLADEGGVDEARGVVGREADEELLDKIVHQRRRRRHHHLSSPPWWLVV</sequence>
<reference evidence="2" key="2">
    <citation type="submission" date="2019-07" db="EMBL/GenBank/DDBJ databases">
        <authorList>
            <person name="Seetharam A."/>
            <person name="Woodhouse M."/>
            <person name="Cannon E."/>
        </authorList>
    </citation>
    <scope>NUCLEOTIDE SEQUENCE [LARGE SCALE GENOMIC DNA]</scope>
    <source>
        <strain evidence="2">cv. B73</strain>
    </source>
</reference>
<feature type="compositionally biased region" description="Low complexity" evidence="1">
    <location>
        <begin position="54"/>
        <end position="63"/>
    </location>
</feature>
<organism evidence="2 3">
    <name type="scientific">Zea mays</name>
    <name type="common">Maize</name>
    <dbReference type="NCBI Taxonomy" id="4577"/>
    <lineage>
        <taxon>Eukaryota</taxon>
        <taxon>Viridiplantae</taxon>
        <taxon>Streptophyta</taxon>
        <taxon>Embryophyta</taxon>
        <taxon>Tracheophyta</taxon>
        <taxon>Spermatophyta</taxon>
        <taxon>Magnoliopsida</taxon>
        <taxon>Liliopsida</taxon>
        <taxon>Poales</taxon>
        <taxon>Poaceae</taxon>
        <taxon>PACMAD clade</taxon>
        <taxon>Panicoideae</taxon>
        <taxon>Andropogonodae</taxon>
        <taxon>Andropogoneae</taxon>
        <taxon>Tripsacinae</taxon>
        <taxon>Zea</taxon>
    </lineage>
</organism>
<reference evidence="3" key="1">
    <citation type="journal article" date="2009" name="Science">
        <title>The B73 maize genome: complexity, diversity, and dynamics.</title>
        <authorList>
            <person name="Schnable P.S."/>
            <person name="Ware D."/>
            <person name="Fulton R.S."/>
            <person name="Stein J.C."/>
            <person name="Wei F."/>
            <person name="Pasternak S."/>
            <person name="Liang C."/>
            <person name="Zhang J."/>
            <person name="Fulton L."/>
            <person name="Graves T.A."/>
            <person name="Minx P."/>
            <person name="Reily A.D."/>
            <person name="Courtney L."/>
            <person name="Kruchowski S.S."/>
            <person name="Tomlinson C."/>
            <person name="Strong C."/>
            <person name="Delehaunty K."/>
            <person name="Fronick C."/>
            <person name="Courtney B."/>
            <person name="Rock S.M."/>
            <person name="Belter E."/>
            <person name="Du F."/>
            <person name="Kim K."/>
            <person name="Abbott R.M."/>
            <person name="Cotton M."/>
            <person name="Levy A."/>
            <person name="Marchetto P."/>
            <person name="Ochoa K."/>
            <person name="Jackson S.M."/>
            <person name="Gillam B."/>
            <person name="Chen W."/>
            <person name="Yan L."/>
            <person name="Higginbotham J."/>
            <person name="Cardenas M."/>
            <person name="Waligorski J."/>
            <person name="Applebaum E."/>
            <person name="Phelps L."/>
            <person name="Falcone J."/>
            <person name="Kanchi K."/>
            <person name="Thane T."/>
            <person name="Scimone A."/>
            <person name="Thane N."/>
            <person name="Henke J."/>
            <person name="Wang T."/>
            <person name="Ruppert J."/>
            <person name="Shah N."/>
            <person name="Rotter K."/>
            <person name="Hodges J."/>
            <person name="Ingenthron E."/>
            <person name="Cordes M."/>
            <person name="Kohlberg S."/>
            <person name="Sgro J."/>
            <person name="Delgado B."/>
            <person name="Mead K."/>
            <person name="Chinwalla A."/>
            <person name="Leonard S."/>
            <person name="Crouse K."/>
            <person name="Collura K."/>
            <person name="Kudrna D."/>
            <person name="Currie J."/>
            <person name="He R."/>
            <person name="Angelova A."/>
            <person name="Rajasekar S."/>
            <person name="Mueller T."/>
            <person name="Lomeli R."/>
            <person name="Scara G."/>
            <person name="Ko A."/>
            <person name="Delaney K."/>
            <person name="Wissotski M."/>
            <person name="Lopez G."/>
            <person name="Campos D."/>
            <person name="Braidotti M."/>
            <person name="Ashley E."/>
            <person name="Golser W."/>
            <person name="Kim H."/>
            <person name="Lee S."/>
            <person name="Lin J."/>
            <person name="Dujmic Z."/>
            <person name="Kim W."/>
            <person name="Talag J."/>
            <person name="Zuccolo A."/>
            <person name="Fan C."/>
            <person name="Sebastian A."/>
            <person name="Kramer M."/>
            <person name="Spiegel L."/>
            <person name="Nascimento L."/>
            <person name="Zutavern T."/>
            <person name="Miller B."/>
            <person name="Ambroise C."/>
            <person name="Muller S."/>
            <person name="Spooner W."/>
            <person name="Narechania A."/>
            <person name="Ren L."/>
            <person name="Wei S."/>
            <person name="Kumari S."/>
            <person name="Faga B."/>
            <person name="Levy M.J."/>
            <person name="McMahan L."/>
            <person name="Van Buren P."/>
            <person name="Vaughn M.W."/>
            <person name="Ying K."/>
            <person name="Yeh C.-T."/>
            <person name="Emrich S.J."/>
            <person name="Jia Y."/>
            <person name="Kalyanaraman A."/>
            <person name="Hsia A.-P."/>
            <person name="Barbazuk W.B."/>
            <person name="Baucom R.S."/>
            <person name="Brutnell T.P."/>
            <person name="Carpita N.C."/>
            <person name="Chaparro C."/>
            <person name="Chia J.-M."/>
            <person name="Deragon J.-M."/>
            <person name="Estill J.C."/>
            <person name="Fu Y."/>
            <person name="Jeddeloh J.A."/>
            <person name="Han Y."/>
            <person name="Lee H."/>
            <person name="Li P."/>
            <person name="Lisch D.R."/>
            <person name="Liu S."/>
            <person name="Liu Z."/>
            <person name="Nagel D.H."/>
            <person name="McCann M.C."/>
            <person name="SanMiguel P."/>
            <person name="Myers A.M."/>
            <person name="Nettleton D."/>
            <person name="Nguyen J."/>
            <person name="Penning B.W."/>
            <person name="Ponnala L."/>
            <person name="Schneider K.L."/>
            <person name="Schwartz D.C."/>
            <person name="Sharma A."/>
            <person name="Soderlund C."/>
            <person name="Springer N.M."/>
            <person name="Sun Q."/>
            <person name="Wang H."/>
            <person name="Waterman M."/>
            <person name="Westerman R."/>
            <person name="Wolfgruber T.K."/>
            <person name="Yang L."/>
            <person name="Yu Y."/>
            <person name="Zhang L."/>
            <person name="Zhou S."/>
            <person name="Zhu Q."/>
            <person name="Bennetzen J.L."/>
            <person name="Dawe R.K."/>
            <person name="Jiang J."/>
            <person name="Jiang N."/>
            <person name="Presting G.G."/>
            <person name="Wessler S.R."/>
            <person name="Aluru S."/>
            <person name="Martienssen R.A."/>
            <person name="Clifton S.W."/>
            <person name="McCombie W.R."/>
            <person name="Wing R.A."/>
            <person name="Wilson R.K."/>
        </authorList>
    </citation>
    <scope>NUCLEOTIDE SEQUENCE [LARGE SCALE GENOMIC DNA]</scope>
    <source>
        <strain evidence="3">cv. B73</strain>
    </source>
</reference>